<dbReference type="InterPro" id="IPR013320">
    <property type="entry name" value="ConA-like_dom_sf"/>
</dbReference>
<evidence type="ECO:0000313" key="2">
    <source>
        <dbReference type="Proteomes" id="UP000465112"/>
    </source>
</evidence>
<evidence type="ECO:0000313" key="1">
    <source>
        <dbReference type="EMBL" id="KAF1394443.1"/>
    </source>
</evidence>
<name>A0A6A5FQL0_PERFL</name>
<dbReference type="Gene3D" id="2.60.120.920">
    <property type="match status" value="1"/>
</dbReference>
<accession>A0A6A5FQL0</accession>
<sequence length="101" mass="11231">MEGKGMAAGEQVQRDQIAEASVGGIQQPLRGLDMLSGPQQTVDHLRVQRHDLMKYSCELTLDINTMNIELKLSDNNRTVTWVNEDQPNDEIISSGMKTSCV</sequence>
<reference evidence="1 2" key="1">
    <citation type="submission" date="2019-06" db="EMBL/GenBank/DDBJ databases">
        <title>A chromosome-scale genome assembly of the European perch, Perca fluviatilis.</title>
        <authorList>
            <person name="Roques C."/>
            <person name="Zahm M."/>
            <person name="Cabau C."/>
            <person name="Klopp C."/>
            <person name="Bouchez O."/>
            <person name="Donnadieu C."/>
            <person name="Kuhl H."/>
            <person name="Gislard M."/>
            <person name="Guendouz S."/>
            <person name="Journot L."/>
            <person name="Haffray P."/>
            <person name="Bestin A."/>
            <person name="Morvezen R."/>
            <person name="Feron R."/>
            <person name="Wen M."/>
            <person name="Jouanno E."/>
            <person name="Herpin A."/>
            <person name="Schartl M."/>
            <person name="Postlethwait J."/>
            <person name="Schaerlinger B."/>
            <person name="Chardard D."/>
            <person name="Lecocq T."/>
            <person name="Poncet C."/>
            <person name="Jaffrelo L."/>
            <person name="Lampietro C."/>
            <person name="Guiguen Y."/>
        </authorList>
    </citation>
    <scope>NUCLEOTIDE SEQUENCE [LARGE SCALE GENOMIC DNA]</scope>
    <source>
        <tissue evidence="1">Blood</tissue>
    </source>
</reference>
<organism evidence="1 2">
    <name type="scientific">Perca fluviatilis</name>
    <name type="common">European perch</name>
    <dbReference type="NCBI Taxonomy" id="8168"/>
    <lineage>
        <taxon>Eukaryota</taxon>
        <taxon>Metazoa</taxon>
        <taxon>Chordata</taxon>
        <taxon>Craniata</taxon>
        <taxon>Vertebrata</taxon>
        <taxon>Euteleostomi</taxon>
        <taxon>Actinopterygii</taxon>
        <taxon>Neopterygii</taxon>
        <taxon>Teleostei</taxon>
        <taxon>Neoteleostei</taxon>
        <taxon>Acanthomorphata</taxon>
        <taxon>Eupercaria</taxon>
        <taxon>Perciformes</taxon>
        <taxon>Percoidei</taxon>
        <taxon>Percidae</taxon>
        <taxon>Percinae</taxon>
        <taxon>Perca</taxon>
    </lineage>
</organism>
<comment type="caution">
    <text evidence="1">The sequence shown here is derived from an EMBL/GenBank/DDBJ whole genome shotgun (WGS) entry which is preliminary data.</text>
</comment>
<proteinExistence type="predicted"/>
<protein>
    <submittedName>
        <fullName evidence="1">Uncharacterized protein</fullName>
    </submittedName>
</protein>
<dbReference type="SUPFAM" id="SSF49899">
    <property type="entry name" value="Concanavalin A-like lectins/glucanases"/>
    <property type="match status" value="1"/>
</dbReference>
<keyword evidence="2" id="KW-1185">Reference proteome</keyword>
<gene>
    <name evidence="1" type="ORF">PFLUV_G00000350</name>
</gene>
<dbReference type="EMBL" id="VHII01000001">
    <property type="protein sequence ID" value="KAF1394443.1"/>
    <property type="molecule type" value="Genomic_DNA"/>
</dbReference>
<dbReference type="InterPro" id="IPR043136">
    <property type="entry name" value="B30.2/SPRY_sf"/>
</dbReference>
<dbReference type="AlphaFoldDB" id="A0A6A5FQL0"/>
<dbReference type="Proteomes" id="UP000465112">
    <property type="component" value="Chromosome 1"/>
</dbReference>